<feature type="transmembrane region" description="Helical" evidence="1">
    <location>
        <begin position="75"/>
        <end position="91"/>
    </location>
</feature>
<name>A0A172U1M6_9BACT</name>
<dbReference type="KEGG" id="fla:SY85_22930"/>
<keyword evidence="1" id="KW-1133">Transmembrane helix</keyword>
<evidence type="ECO:0000313" key="3">
    <source>
        <dbReference type="Proteomes" id="UP000077177"/>
    </source>
</evidence>
<feature type="transmembrane region" description="Helical" evidence="1">
    <location>
        <begin position="37"/>
        <end position="55"/>
    </location>
</feature>
<proteinExistence type="predicted"/>
<organism evidence="2 3">
    <name type="scientific">Flavisolibacter tropicus</name>
    <dbReference type="NCBI Taxonomy" id="1492898"/>
    <lineage>
        <taxon>Bacteria</taxon>
        <taxon>Pseudomonadati</taxon>
        <taxon>Bacteroidota</taxon>
        <taxon>Chitinophagia</taxon>
        <taxon>Chitinophagales</taxon>
        <taxon>Chitinophagaceae</taxon>
        <taxon>Flavisolibacter</taxon>
    </lineage>
</organism>
<dbReference type="Proteomes" id="UP000077177">
    <property type="component" value="Chromosome"/>
</dbReference>
<evidence type="ECO:0000256" key="1">
    <source>
        <dbReference type="SAM" id="Phobius"/>
    </source>
</evidence>
<sequence>MDTRPFEIIAFLCIVLLCWRVYIAIRLDRMRTGGKVFFTKFLFGIYALEALLPILRNGDSKEEHQLIKTANRLVILFYVLAVGFFIAVKYTV</sequence>
<gene>
    <name evidence="2" type="ORF">SY85_22930</name>
</gene>
<keyword evidence="1" id="KW-0472">Membrane</keyword>
<dbReference type="RefSeq" id="WP_066408200.1">
    <property type="nucleotide sequence ID" value="NZ_CP011390.1"/>
</dbReference>
<evidence type="ECO:0000313" key="2">
    <source>
        <dbReference type="EMBL" id="ANE52907.1"/>
    </source>
</evidence>
<reference evidence="2 3" key="2">
    <citation type="journal article" date="2016" name="Int. J. Syst. Evol. Microbiol.">
        <title>Flavisolibacter tropicus sp. nov., isolated from tropical soil.</title>
        <authorList>
            <person name="Lee J.J."/>
            <person name="Kang M.S."/>
            <person name="Kim G.S."/>
            <person name="Lee C.S."/>
            <person name="Lim S."/>
            <person name="Lee J."/>
            <person name="Roh S.H."/>
            <person name="Kang H."/>
            <person name="Ha J.M."/>
            <person name="Bae S."/>
            <person name="Jung H.Y."/>
            <person name="Kim M.K."/>
        </authorList>
    </citation>
    <scope>NUCLEOTIDE SEQUENCE [LARGE SCALE GENOMIC DNA]</scope>
    <source>
        <strain evidence="2 3">LCS9</strain>
    </source>
</reference>
<reference evidence="3" key="1">
    <citation type="submission" date="2015-01" db="EMBL/GenBank/DDBJ databases">
        <title>Flavisolibacter sp./LCS9/ whole genome sequencing.</title>
        <authorList>
            <person name="Kim M.K."/>
            <person name="Srinivasan S."/>
            <person name="Lee J.-J."/>
        </authorList>
    </citation>
    <scope>NUCLEOTIDE SEQUENCE [LARGE SCALE GENOMIC DNA]</scope>
    <source>
        <strain evidence="3">LCS9</strain>
    </source>
</reference>
<dbReference type="EMBL" id="CP011390">
    <property type="protein sequence ID" value="ANE52907.1"/>
    <property type="molecule type" value="Genomic_DNA"/>
</dbReference>
<accession>A0A172U1M6</accession>
<dbReference type="AlphaFoldDB" id="A0A172U1M6"/>
<feature type="transmembrane region" description="Helical" evidence="1">
    <location>
        <begin position="6"/>
        <end position="25"/>
    </location>
</feature>
<keyword evidence="3" id="KW-1185">Reference proteome</keyword>
<protein>
    <submittedName>
        <fullName evidence="2">Uncharacterized protein</fullName>
    </submittedName>
</protein>
<keyword evidence="1" id="KW-0812">Transmembrane</keyword>